<dbReference type="SUPFAM" id="SSF56954">
    <property type="entry name" value="Outer membrane efflux proteins (OEP)"/>
    <property type="match status" value="1"/>
</dbReference>
<name>A0ABT8QTD7_9FIRM</name>
<evidence type="ECO:0000256" key="2">
    <source>
        <dbReference type="SAM" id="SignalP"/>
    </source>
</evidence>
<evidence type="ECO:0000313" key="4">
    <source>
        <dbReference type="Proteomes" id="UP001176021"/>
    </source>
</evidence>
<dbReference type="RefSeq" id="WP_302049353.1">
    <property type="nucleotide sequence ID" value="NZ_JAMJEV010000014.1"/>
</dbReference>
<protein>
    <submittedName>
        <fullName evidence="3">TolC family protein</fullName>
    </submittedName>
</protein>
<evidence type="ECO:0000256" key="1">
    <source>
        <dbReference type="SAM" id="Coils"/>
    </source>
</evidence>
<dbReference type="Proteomes" id="UP001176021">
    <property type="component" value="Unassembled WGS sequence"/>
</dbReference>
<keyword evidence="2" id="KW-0732">Signal</keyword>
<organism evidence="3 4">
    <name type="scientific">Desulfosporosinus nitroreducens</name>
    <dbReference type="NCBI Taxonomy" id="2018668"/>
    <lineage>
        <taxon>Bacteria</taxon>
        <taxon>Bacillati</taxon>
        <taxon>Bacillota</taxon>
        <taxon>Clostridia</taxon>
        <taxon>Eubacteriales</taxon>
        <taxon>Desulfitobacteriaceae</taxon>
        <taxon>Desulfosporosinus</taxon>
    </lineage>
</organism>
<feature type="chain" id="PRO_5046116346" evidence="2">
    <location>
        <begin position="25"/>
        <end position="387"/>
    </location>
</feature>
<feature type="coiled-coil region" evidence="1">
    <location>
        <begin position="281"/>
        <end position="340"/>
    </location>
</feature>
<reference evidence="3" key="1">
    <citation type="submission" date="2022-05" db="EMBL/GenBank/DDBJ databases">
        <title>Expanded diversity of anoxic marine methylotrophy in a Black Sea sulfate reducing microorganism.</title>
        <authorList>
            <person name="Fischer P.Q."/>
            <person name="Stams A.J.M."/>
            <person name="Villanueva L."/>
            <person name="Sousa D.Z."/>
        </authorList>
    </citation>
    <scope>NUCLEOTIDE SEQUENCE</scope>
    <source>
        <strain evidence="3">P130</strain>
    </source>
</reference>
<evidence type="ECO:0000313" key="3">
    <source>
        <dbReference type="EMBL" id="MDO0824410.1"/>
    </source>
</evidence>
<accession>A0ABT8QTD7</accession>
<gene>
    <name evidence="3" type="ORF">M8H41_16345</name>
</gene>
<feature type="signal peptide" evidence="2">
    <location>
        <begin position="1"/>
        <end position="24"/>
    </location>
</feature>
<feature type="coiled-coil region" evidence="1">
    <location>
        <begin position="152"/>
        <end position="217"/>
    </location>
</feature>
<keyword evidence="4" id="KW-1185">Reference proteome</keyword>
<dbReference type="EMBL" id="JAMJEV010000014">
    <property type="protein sequence ID" value="MDO0824410.1"/>
    <property type="molecule type" value="Genomic_DNA"/>
</dbReference>
<proteinExistence type="predicted"/>
<comment type="caution">
    <text evidence="3">The sequence shown here is derived from an EMBL/GenBank/DDBJ whole genome shotgun (WGS) entry which is preliminary data.</text>
</comment>
<feature type="coiled-coil region" evidence="1">
    <location>
        <begin position="62"/>
        <end position="89"/>
    </location>
</feature>
<keyword evidence="1" id="KW-0175">Coiled coil</keyword>
<dbReference type="Gene3D" id="1.20.1600.10">
    <property type="entry name" value="Outer membrane efflux proteins (OEP)"/>
    <property type="match status" value="2"/>
</dbReference>
<sequence length="387" mass="43497">MKKLFGVSLMSAMLIFGQPFMALADITGPRTINFEDIESIIAEQNINVQINQNERLKGKVSSADLKRTIKELEDDLEDINDERGEASDLSEIISLNAQKRGMLEALKQVERGIVDLPTALAIIDLQASMSDDYQTLSAESNFIKYNQSNLDLEDIARSIDSTQDQLAKMQLQESLGMVSSNNLNAFRTKLVDLQTKLESTELVQDSYERKLKDLLNEQENSLVIGSIPSVDEDFTVKDTDADMKAALESNYNIKIQEQQIVILQSALNSEKKDHGMSSQEYKEANYNLANANLKLTQAKDSLKTSYYTMIDDISKLQSALKLAEQNLEDQKVALSEAQIRMGLGMISKLEMDDANNIYQVKENAVKAMQINLFNAKCNYEWFLKGLS</sequence>